<dbReference type="AlphaFoldDB" id="A0ABD3IBX3"/>
<name>A0ABD3IBX3_9MARC</name>
<feature type="region of interest" description="Disordered" evidence="1">
    <location>
        <begin position="26"/>
        <end position="51"/>
    </location>
</feature>
<comment type="caution">
    <text evidence="2">The sequence shown here is derived from an EMBL/GenBank/DDBJ whole genome shotgun (WGS) entry which is preliminary data.</text>
</comment>
<reference evidence="2 3" key="1">
    <citation type="submission" date="2024-09" db="EMBL/GenBank/DDBJ databases">
        <title>Chromosome-scale assembly of Riccia sorocarpa.</title>
        <authorList>
            <person name="Paukszto L."/>
        </authorList>
    </citation>
    <scope>NUCLEOTIDE SEQUENCE [LARGE SCALE GENOMIC DNA]</scope>
    <source>
        <strain evidence="2">LP-2024</strain>
        <tissue evidence="2">Aerial parts of the thallus</tissue>
    </source>
</reference>
<feature type="compositionally biased region" description="Low complexity" evidence="1">
    <location>
        <begin position="144"/>
        <end position="154"/>
    </location>
</feature>
<sequence>MVGHIVSTWQYIPGFNWLAMPIMTDHDEPERPQRDEEPPHRVGADDSSEDDFPVVDLDNYDVLGADLDAIQTDLLYAGYAVQRSVTQLHPTINEYIPLARSSEHGDLQNNEVDCDTRVRSVPLKSMSMSQCIQSMLHLAIAESADSSSSSGAEAQVKTPQSASSTGV</sequence>
<feature type="compositionally biased region" description="Polar residues" evidence="1">
    <location>
        <begin position="157"/>
        <end position="167"/>
    </location>
</feature>
<evidence type="ECO:0000256" key="1">
    <source>
        <dbReference type="SAM" id="MobiDB-lite"/>
    </source>
</evidence>
<organism evidence="2 3">
    <name type="scientific">Riccia sorocarpa</name>
    <dbReference type="NCBI Taxonomy" id="122646"/>
    <lineage>
        <taxon>Eukaryota</taxon>
        <taxon>Viridiplantae</taxon>
        <taxon>Streptophyta</taxon>
        <taxon>Embryophyta</taxon>
        <taxon>Marchantiophyta</taxon>
        <taxon>Marchantiopsida</taxon>
        <taxon>Marchantiidae</taxon>
        <taxon>Marchantiales</taxon>
        <taxon>Ricciaceae</taxon>
        <taxon>Riccia</taxon>
    </lineage>
</organism>
<evidence type="ECO:0000313" key="3">
    <source>
        <dbReference type="Proteomes" id="UP001633002"/>
    </source>
</evidence>
<protein>
    <submittedName>
        <fullName evidence="2">Uncharacterized protein</fullName>
    </submittedName>
</protein>
<gene>
    <name evidence="2" type="ORF">R1sor_018259</name>
</gene>
<dbReference type="Proteomes" id="UP001633002">
    <property type="component" value="Unassembled WGS sequence"/>
</dbReference>
<proteinExistence type="predicted"/>
<feature type="compositionally biased region" description="Basic and acidic residues" evidence="1">
    <location>
        <begin position="26"/>
        <end position="44"/>
    </location>
</feature>
<evidence type="ECO:0000313" key="2">
    <source>
        <dbReference type="EMBL" id="KAL3700237.1"/>
    </source>
</evidence>
<keyword evidence="3" id="KW-1185">Reference proteome</keyword>
<accession>A0ABD3IBX3</accession>
<feature type="region of interest" description="Disordered" evidence="1">
    <location>
        <begin position="144"/>
        <end position="167"/>
    </location>
</feature>
<dbReference type="EMBL" id="JBJQOH010000001">
    <property type="protein sequence ID" value="KAL3700237.1"/>
    <property type="molecule type" value="Genomic_DNA"/>
</dbReference>